<dbReference type="RefSeq" id="WP_307444036.1">
    <property type="nucleotide sequence ID" value="NZ_JAUSWP010000001.1"/>
</dbReference>
<evidence type="ECO:0000313" key="2">
    <source>
        <dbReference type="EMBL" id="MDQ0567511.1"/>
    </source>
</evidence>
<dbReference type="InterPro" id="IPR019219">
    <property type="entry name" value="DUF2130"/>
</dbReference>
<sequence length="494" mass="58397">MSNIKFKIIDKNTIELLEDAKKGDIIDLSNAEQIDLSNIQQQIDDHKDQLYLAKLTKEKEKWQLESNIEFEKYKNQLNKENEEQFKENTKLKQENQNLSQTIEKQVLDFEKQLNDNKAIWQSNTDTKLADLKTKLLEEKQQEFEQITKDKLKLESDIDSLNKQLENQEKLIKLEVENNYQNQLNKQKEELNNKINELKESLKDKENSLNTIDLNYKNQINEITNNKQNEINNLIKDLEIIKREKLTKNIKLIGEELENYCFNQFNEISTFAFKTSTLIKDNQVVKTEDDLKGTKGDFIFKVYAEEEKQNLLLSVMCEMKSEQLNSQNKKKNSDHYKKLDDDRNKKNLDYALLVSELEYETNDSLIYRVSDYKNMFVVRPMYFITMLGVLETIALKYKDLKLNRLQQELSFKEKQDILDEFEEFKNNLLDNALTNIDNKAKEIYKSAENIKNEATKIIKNVDIIVDRHLNTVKNKINGFKINKVVEKIGEINNVN</sequence>
<comment type="caution">
    <text evidence="2">The sequence shown here is derived from an EMBL/GenBank/DDBJ whole genome shotgun (WGS) entry which is preliminary data.</text>
</comment>
<evidence type="ECO:0000313" key="3">
    <source>
        <dbReference type="Proteomes" id="UP001236620"/>
    </source>
</evidence>
<evidence type="ECO:0000256" key="1">
    <source>
        <dbReference type="SAM" id="Coils"/>
    </source>
</evidence>
<dbReference type="PIRSF" id="PIRSF005850">
    <property type="entry name" value="UCP005850"/>
    <property type="match status" value="1"/>
</dbReference>
<proteinExistence type="predicted"/>
<protein>
    <recommendedName>
        <fullName evidence="4">DUF2130 domain-containing protein</fullName>
    </recommendedName>
</protein>
<evidence type="ECO:0008006" key="4">
    <source>
        <dbReference type="Google" id="ProtNLM"/>
    </source>
</evidence>
<gene>
    <name evidence="2" type="ORF">J2Z63_000132</name>
</gene>
<dbReference type="Proteomes" id="UP001236620">
    <property type="component" value="Unassembled WGS sequence"/>
</dbReference>
<keyword evidence="1" id="KW-0175">Coiled coil</keyword>
<accession>A0ABU0NEQ7</accession>
<reference evidence="2" key="1">
    <citation type="submission" date="2023-07" db="EMBL/GenBank/DDBJ databases">
        <title>Genomic Encyclopedia of Type Strains, Phase IV (KMG-IV): sequencing the most valuable type-strain genomes for metagenomic binning, comparative biology and taxonomic classification.</title>
        <authorList>
            <person name="Goeker M."/>
        </authorList>
    </citation>
    <scope>NUCLEOTIDE SEQUENCE [LARGE SCALE GENOMIC DNA]</scope>
    <source>
        <strain evidence="2">DSM 22019</strain>
    </source>
</reference>
<feature type="coiled-coil region" evidence="1">
    <location>
        <begin position="136"/>
        <end position="243"/>
    </location>
</feature>
<dbReference type="Pfam" id="PF09903">
    <property type="entry name" value="DUF2130"/>
    <property type="match status" value="1"/>
</dbReference>
<organism evidence="2 3">
    <name type="scientific">Mycoplasma yeatsii</name>
    <dbReference type="NCBI Taxonomy" id="51365"/>
    <lineage>
        <taxon>Bacteria</taxon>
        <taxon>Bacillati</taxon>
        <taxon>Mycoplasmatota</taxon>
        <taxon>Mollicutes</taxon>
        <taxon>Mycoplasmataceae</taxon>
        <taxon>Mycoplasma</taxon>
    </lineage>
</organism>
<name>A0ABU0NEQ7_9MOLU</name>
<dbReference type="EMBL" id="JAUSWP010000001">
    <property type="protein sequence ID" value="MDQ0567511.1"/>
    <property type="molecule type" value="Genomic_DNA"/>
</dbReference>
<keyword evidence="3" id="KW-1185">Reference proteome</keyword>
<feature type="coiled-coil region" evidence="1">
    <location>
        <begin position="74"/>
        <end position="108"/>
    </location>
</feature>